<dbReference type="InterPro" id="IPR053876">
    <property type="entry name" value="Phage_int_M"/>
</dbReference>
<gene>
    <name evidence="5" type="primary">intS_2</name>
    <name evidence="5" type="ORF">NCTC12965_05293</name>
</gene>
<dbReference type="Pfam" id="PF22022">
    <property type="entry name" value="Phage_int_M"/>
    <property type="match status" value="1"/>
</dbReference>
<keyword evidence="4" id="KW-0233">DNA recombination</keyword>
<dbReference type="GO" id="GO:0006310">
    <property type="term" value="P:DNA recombination"/>
    <property type="evidence" value="ECO:0007669"/>
    <property type="project" value="UniProtKB-KW"/>
</dbReference>
<dbReference type="SUPFAM" id="SSF56349">
    <property type="entry name" value="DNA breaking-rejoining enzymes"/>
    <property type="match status" value="1"/>
</dbReference>
<dbReference type="InterPro" id="IPR011010">
    <property type="entry name" value="DNA_brk_join_enz"/>
</dbReference>
<dbReference type="EMBL" id="CABEEZ010000114">
    <property type="protein sequence ID" value="VTR45821.1"/>
    <property type="molecule type" value="Genomic_DNA"/>
</dbReference>
<dbReference type="PROSITE" id="PS51898">
    <property type="entry name" value="TYR_RECOMBINASE"/>
    <property type="match status" value="1"/>
</dbReference>
<evidence type="ECO:0000256" key="3">
    <source>
        <dbReference type="ARBA" id="ARBA00023125"/>
    </source>
</evidence>
<dbReference type="InterPro" id="IPR013762">
    <property type="entry name" value="Integrase-like_cat_sf"/>
</dbReference>
<dbReference type="Gene3D" id="3.30.160.390">
    <property type="entry name" value="Integrase, DNA-binding domain"/>
    <property type="match status" value="1"/>
</dbReference>
<dbReference type="Gene3D" id="1.10.443.10">
    <property type="entry name" value="Intergrase catalytic core"/>
    <property type="match status" value="1"/>
</dbReference>
<comment type="similarity">
    <text evidence="1">Belongs to the 'phage' integrase family.</text>
</comment>
<evidence type="ECO:0000313" key="5">
    <source>
        <dbReference type="EMBL" id="VTR45821.1"/>
    </source>
</evidence>
<organism evidence="5">
    <name type="scientific">Serratia fonticola</name>
    <dbReference type="NCBI Taxonomy" id="47917"/>
    <lineage>
        <taxon>Bacteria</taxon>
        <taxon>Pseudomonadati</taxon>
        <taxon>Pseudomonadota</taxon>
        <taxon>Gammaproteobacteria</taxon>
        <taxon>Enterobacterales</taxon>
        <taxon>Yersiniaceae</taxon>
        <taxon>Serratia</taxon>
    </lineage>
</organism>
<evidence type="ECO:0000256" key="1">
    <source>
        <dbReference type="ARBA" id="ARBA00008857"/>
    </source>
</evidence>
<keyword evidence="3" id="KW-0238">DNA-binding</keyword>
<dbReference type="PANTHER" id="PTHR30629">
    <property type="entry name" value="PROPHAGE INTEGRASE"/>
    <property type="match status" value="1"/>
</dbReference>
<dbReference type="InterPro" id="IPR050808">
    <property type="entry name" value="Phage_Integrase"/>
</dbReference>
<dbReference type="PROSITE" id="PS51900">
    <property type="entry name" value="CB"/>
    <property type="match status" value="1"/>
</dbReference>
<dbReference type="AlphaFoldDB" id="A0A0F7H953"/>
<dbReference type="InterPro" id="IPR038488">
    <property type="entry name" value="Integrase_DNA-bd_sf"/>
</dbReference>
<dbReference type="STRING" id="47917.AV650_02505"/>
<dbReference type="InterPro" id="IPR002104">
    <property type="entry name" value="Integrase_catalytic"/>
</dbReference>
<dbReference type="GO" id="GO:0015074">
    <property type="term" value="P:DNA integration"/>
    <property type="evidence" value="ECO:0007669"/>
    <property type="project" value="UniProtKB-KW"/>
</dbReference>
<dbReference type="InterPro" id="IPR025166">
    <property type="entry name" value="Integrase_DNA_bind_dom"/>
</dbReference>
<dbReference type="Pfam" id="PF00589">
    <property type="entry name" value="Phage_integrase"/>
    <property type="match status" value="1"/>
</dbReference>
<keyword evidence="2" id="KW-0229">DNA integration</keyword>
<evidence type="ECO:0000256" key="4">
    <source>
        <dbReference type="ARBA" id="ARBA00023172"/>
    </source>
</evidence>
<evidence type="ECO:0000256" key="2">
    <source>
        <dbReference type="ARBA" id="ARBA00022908"/>
    </source>
</evidence>
<dbReference type="GeneID" id="30320175"/>
<dbReference type="Pfam" id="PF13356">
    <property type="entry name" value="Arm-DNA-bind_3"/>
    <property type="match status" value="1"/>
</dbReference>
<name>A0A0F7H953_SERFO</name>
<dbReference type="GO" id="GO:0003677">
    <property type="term" value="F:DNA binding"/>
    <property type="evidence" value="ECO:0007669"/>
    <property type="project" value="UniProtKB-UniRule"/>
</dbReference>
<dbReference type="CDD" id="cd00801">
    <property type="entry name" value="INT_P4_C"/>
    <property type="match status" value="1"/>
</dbReference>
<proteinExistence type="inferred from homology"/>
<dbReference type="PANTHER" id="PTHR30629:SF2">
    <property type="entry name" value="PROPHAGE INTEGRASE INTS-RELATED"/>
    <property type="match status" value="1"/>
</dbReference>
<dbReference type="KEGG" id="sfw:WN53_08350"/>
<sequence length="404" mass="46286">MPLTDAKVRALKPRDKPYRLGDAGGLYVEVATNGSRYWRMKYRVAGKEKRLAFGVYPDVSLADAREKRDAAKKILAAGGDPSETKKAEKLAQKLNAENTFEAIAREWHQTKADRWSLRYRDEIIDTFEKDIFPYIGKRPIADLKPMELLEALRKMEKRGALEKMRKVRQRCGEVFRFAIITGRANYNPAPDLASALATPKKEHFPFLTAQELPYFLKDLSGYTGSVITKTATKIIMLTGVRTQELRFARWQDIDFDKGLWNIPVEVMKMKRPHVVPLSTQVIELFSSLKPMTGGYPLVFIGRNDQRKPISKESINQVIELLGYKGRLTGHGFRHTMSTILHEQGYNSAWIETQLAHVDKNSIRGTYNHAKYLDGRREMLQWYADYMDNLERDGNVVHGEFGGRA</sequence>
<dbReference type="RefSeq" id="WP_024483244.1">
    <property type="nucleotide sequence ID" value="NZ_CAMKUH010000007.1"/>
</dbReference>
<dbReference type="InterPro" id="IPR044068">
    <property type="entry name" value="CB"/>
</dbReference>
<dbReference type="InterPro" id="IPR010998">
    <property type="entry name" value="Integrase_recombinase_N"/>
</dbReference>
<protein>
    <submittedName>
        <fullName evidence="5">Prophage CPS-53 integrase</fullName>
    </submittedName>
</protein>
<accession>A0A0F7H953</accession>
<dbReference type="Gene3D" id="1.10.150.130">
    <property type="match status" value="1"/>
</dbReference>
<reference evidence="5" key="1">
    <citation type="submission" date="2019-05" db="EMBL/GenBank/DDBJ databases">
        <authorList>
            <consortium name="Pathogen Informatics"/>
        </authorList>
    </citation>
    <scope>NUCLEOTIDE SEQUENCE [LARGE SCALE GENOMIC DNA]</scope>
    <source>
        <strain evidence="5">NCTC12965</strain>
    </source>
</reference>